<feature type="repeat" description="ANK" evidence="3">
    <location>
        <begin position="70"/>
        <end position="102"/>
    </location>
</feature>
<dbReference type="Pfam" id="PF00023">
    <property type="entry name" value="Ank"/>
    <property type="match status" value="1"/>
</dbReference>
<evidence type="ECO:0000313" key="4">
    <source>
        <dbReference type="EMBL" id="PVD20805.1"/>
    </source>
</evidence>
<feature type="repeat" description="ANK" evidence="3">
    <location>
        <begin position="210"/>
        <end position="242"/>
    </location>
</feature>
<organism evidence="4 5">
    <name type="scientific">Pomacea canaliculata</name>
    <name type="common">Golden apple snail</name>
    <dbReference type="NCBI Taxonomy" id="400727"/>
    <lineage>
        <taxon>Eukaryota</taxon>
        <taxon>Metazoa</taxon>
        <taxon>Spiralia</taxon>
        <taxon>Lophotrochozoa</taxon>
        <taxon>Mollusca</taxon>
        <taxon>Gastropoda</taxon>
        <taxon>Caenogastropoda</taxon>
        <taxon>Architaenioglossa</taxon>
        <taxon>Ampullarioidea</taxon>
        <taxon>Ampullariidae</taxon>
        <taxon>Pomacea</taxon>
    </lineage>
</organism>
<comment type="caution">
    <text evidence="4">The sequence shown here is derived from an EMBL/GenBank/DDBJ whole genome shotgun (WGS) entry which is preliminary data.</text>
</comment>
<evidence type="ECO:0000256" key="3">
    <source>
        <dbReference type="PROSITE-ProRule" id="PRU00023"/>
    </source>
</evidence>
<proteinExistence type="predicted"/>
<dbReference type="Proteomes" id="UP000245119">
    <property type="component" value="Linkage Group LG12"/>
</dbReference>
<dbReference type="InterPro" id="IPR036770">
    <property type="entry name" value="Ankyrin_rpt-contain_sf"/>
</dbReference>
<dbReference type="InterPro" id="IPR002110">
    <property type="entry name" value="Ankyrin_rpt"/>
</dbReference>
<dbReference type="EMBL" id="PZQS01000012">
    <property type="protein sequence ID" value="PVD20805.1"/>
    <property type="molecule type" value="Genomic_DNA"/>
</dbReference>
<dbReference type="Pfam" id="PF12796">
    <property type="entry name" value="Ank_2"/>
    <property type="match status" value="4"/>
</dbReference>
<keyword evidence="5" id="KW-1185">Reference proteome</keyword>
<feature type="repeat" description="ANK" evidence="3">
    <location>
        <begin position="103"/>
        <end position="135"/>
    </location>
</feature>
<reference evidence="4 5" key="1">
    <citation type="submission" date="2018-04" db="EMBL/GenBank/DDBJ databases">
        <title>The genome of golden apple snail Pomacea canaliculata provides insight into stress tolerance and invasive adaptation.</title>
        <authorList>
            <person name="Liu C."/>
            <person name="Liu B."/>
            <person name="Ren Y."/>
            <person name="Zhang Y."/>
            <person name="Wang H."/>
            <person name="Li S."/>
            <person name="Jiang F."/>
            <person name="Yin L."/>
            <person name="Zhang G."/>
            <person name="Qian W."/>
            <person name="Fan W."/>
        </authorList>
    </citation>
    <scope>NUCLEOTIDE SEQUENCE [LARGE SCALE GENOMIC DNA]</scope>
    <source>
        <strain evidence="4">SZHN2017</strain>
        <tissue evidence="4">Muscle</tissue>
    </source>
</reference>
<dbReference type="AlphaFoldDB" id="A0A2T7NI23"/>
<accession>A0A2T7NI23</accession>
<dbReference type="STRING" id="400727.A0A2T7NI23"/>
<dbReference type="PRINTS" id="PR01415">
    <property type="entry name" value="ANKYRIN"/>
</dbReference>
<dbReference type="PANTHER" id="PTHR24198:SF165">
    <property type="entry name" value="ANKYRIN REPEAT-CONTAINING PROTEIN-RELATED"/>
    <property type="match status" value="1"/>
</dbReference>
<evidence type="ECO:0000313" key="5">
    <source>
        <dbReference type="Proteomes" id="UP000245119"/>
    </source>
</evidence>
<dbReference type="PROSITE" id="PS50088">
    <property type="entry name" value="ANK_REPEAT"/>
    <property type="match status" value="7"/>
</dbReference>
<dbReference type="PANTHER" id="PTHR24198">
    <property type="entry name" value="ANKYRIN REPEAT AND PROTEIN KINASE DOMAIN-CONTAINING PROTEIN"/>
    <property type="match status" value="1"/>
</dbReference>
<dbReference type="OrthoDB" id="20872at2759"/>
<feature type="repeat" description="ANK" evidence="3">
    <location>
        <begin position="278"/>
        <end position="310"/>
    </location>
</feature>
<dbReference type="Gene3D" id="1.25.40.20">
    <property type="entry name" value="Ankyrin repeat-containing domain"/>
    <property type="match status" value="3"/>
</dbReference>
<protein>
    <submittedName>
        <fullName evidence="4">Uncharacterized protein</fullName>
    </submittedName>
</protein>
<dbReference type="SUPFAM" id="SSF48403">
    <property type="entry name" value="Ankyrin repeat"/>
    <property type="match status" value="2"/>
</dbReference>
<evidence type="ECO:0000256" key="2">
    <source>
        <dbReference type="ARBA" id="ARBA00023043"/>
    </source>
</evidence>
<keyword evidence="2 3" id="KW-0040">ANK repeat</keyword>
<feature type="repeat" description="ANK" evidence="3">
    <location>
        <begin position="468"/>
        <end position="500"/>
    </location>
</feature>
<feature type="repeat" description="ANK" evidence="3">
    <location>
        <begin position="37"/>
        <end position="69"/>
    </location>
</feature>
<evidence type="ECO:0000256" key="1">
    <source>
        <dbReference type="ARBA" id="ARBA00022737"/>
    </source>
</evidence>
<dbReference type="SMART" id="SM00248">
    <property type="entry name" value="ANK"/>
    <property type="match status" value="10"/>
</dbReference>
<sequence length="608" mass="65904">MAMDTDAQFLRAVRGGNLEEVRKYLDAGQNVDTTNINGMSGLHLAAKEGHLSVVMELLNRGANCAARTRKNNTPLHVAALARQSQVTQILLERGADINAVSETGFTPLYLAAQENGSDIACMLLQAGADQRIHTVDGFSPLAVAVQQENAEVINVLLPNWRASAPEYAFRLLEELGLDCPDVFRYTAEGNFVELRKAIRSGSDVNQTLKDGLSPLHLAVVLGDLQMVKELISHGAFPSTISEKLSSPLITACHSCRRDIIQALLSAGANPNDKPRPYSPLLPLHIACNYGDTAAVLMLLQHGADVKAAGKWISMNARVAFDDHHAEVMSLLVQWALQLCPEQQTHVMHDTESEAGNMLLEPPTPYEPDPDPAGTCLAMMRSLFRSRPEHVDELIEAALSTIHQCNIFKAADEGNAVLATACLDENPACLETKTKCGLTPLHVACVRGHVAVVSLFLERKANPNASTDNGITPTIMAAYANCPSVLQLLMKNGADMTLSMQNGLTPLGMAIAKKNLEAAENILKQHPLAPCCSILNVLSTQSEEQQVSQVLGMVEWACRSNPLSSANRRKKGRRALASAVSREHLISYQHSVVIATKMHWMPTKAAVRD</sequence>
<feature type="repeat" description="ANK" evidence="3">
    <location>
        <begin position="435"/>
        <end position="467"/>
    </location>
</feature>
<keyword evidence="1" id="KW-0677">Repeat</keyword>
<dbReference type="PROSITE" id="PS50297">
    <property type="entry name" value="ANK_REP_REGION"/>
    <property type="match status" value="7"/>
</dbReference>
<gene>
    <name evidence="4" type="ORF">C0Q70_18966</name>
</gene>
<name>A0A2T7NI23_POMCA</name>